<keyword evidence="5" id="KW-0411">Iron-sulfur</keyword>
<dbReference type="InterPro" id="IPR045854">
    <property type="entry name" value="NO2/SO3_Rdtase_4Fe4S_sf"/>
</dbReference>
<gene>
    <name evidence="7" type="ORF">MKW35_17200</name>
</gene>
<dbReference type="PANTHER" id="PTHR11493:SF47">
    <property type="entry name" value="SULFITE REDUCTASE [NADPH] SUBUNIT BETA"/>
    <property type="match status" value="1"/>
</dbReference>
<feature type="non-terminal residue" evidence="7">
    <location>
        <position position="1"/>
    </location>
</feature>
<sequence>EDRAAMRLHDIGIRLVERDGAVGAQIYVGGGMGRTPMISHLIRDFVQADALMSYLEACLRVYNRYGRRDNIYKARIKILLHEIGA</sequence>
<dbReference type="Pfam" id="PF01077">
    <property type="entry name" value="NIR_SIR"/>
    <property type="match status" value="1"/>
</dbReference>
<dbReference type="EMBL" id="JAKVQD010000265">
    <property type="protein sequence ID" value="MCH4554361.1"/>
    <property type="molecule type" value="Genomic_DNA"/>
</dbReference>
<keyword evidence="8" id="KW-1185">Reference proteome</keyword>
<protein>
    <recommendedName>
        <fullName evidence="6">Nitrite/sulphite reductase 4Fe-4S domain-containing protein</fullName>
    </recommendedName>
</protein>
<evidence type="ECO:0000256" key="5">
    <source>
        <dbReference type="ARBA" id="ARBA00023014"/>
    </source>
</evidence>
<keyword evidence="1" id="KW-0004">4Fe-4S</keyword>
<evidence type="ECO:0000256" key="2">
    <source>
        <dbReference type="ARBA" id="ARBA00022723"/>
    </source>
</evidence>
<dbReference type="InterPro" id="IPR006067">
    <property type="entry name" value="NO2/SO3_Rdtase_4Fe4S_dom"/>
</dbReference>
<evidence type="ECO:0000256" key="3">
    <source>
        <dbReference type="ARBA" id="ARBA00023002"/>
    </source>
</evidence>
<evidence type="ECO:0000256" key="1">
    <source>
        <dbReference type="ARBA" id="ARBA00022485"/>
    </source>
</evidence>
<reference evidence="7" key="1">
    <citation type="submission" date="2022-02" db="EMBL/GenBank/DDBJ databases">
        <title>Aestuariibaculum sp., a marine bacterium isolated from sediment in Guangxi.</title>
        <authorList>
            <person name="Ying J."/>
        </authorList>
    </citation>
    <scope>NUCLEOTIDE SEQUENCE</scope>
    <source>
        <strain evidence="7">L182</strain>
    </source>
</reference>
<dbReference type="InterPro" id="IPR045169">
    <property type="entry name" value="NO2/SO3_Rdtase_4Fe4S_prot"/>
</dbReference>
<keyword evidence="4" id="KW-0408">Iron</keyword>
<dbReference type="Proteomes" id="UP001156141">
    <property type="component" value="Unassembled WGS sequence"/>
</dbReference>
<dbReference type="PANTHER" id="PTHR11493">
    <property type="entry name" value="SULFITE REDUCTASE [NADPH] SUBUNIT BETA-RELATED"/>
    <property type="match status" value="1"/>
</dbReference>
<evidence type="ECO:0000313" key="8">
    <source>
        <dbReference type="Proteomes" id="UP001156141"/>
    </source>
</evidence>
<keyword evidence="3" id="KW-0560">Oxidoreductase</keyword>
<dbReference type="SUPFAM" id="SSF56014">
    <property type="entry name" value="Nitrite and sulphite reductase 4Fe-4S domain-like"/>
    <property type="match status" value="1"/>
</dbReference>
<proteinExistence type="predicted"/>
<accession>A0ABS9RN46</accession>
<evidence type="ECO:0000256" key="4">
    <source>
        <dbReference type="ARBA" id="ARBA00023004"/>
    </source>
</evidence>
<evidence type="ECO:0000259" key="6">
    <source>
        <dbReference type="Pfam" id="PF01077"/>
    </source>
</evidence>
<organism evidence="7 8">
    <name type="scientific">Aestuariibaculum lutulentum</name>
    <dbReference type="NCBI Taxonomy" id="2920935"/>
    <lineage>
        <taxon>Bacteria</taxon>
        <taxon>Pseudomonadati</taxon>
        <taxon>Bacteroidota</taxon>
        <taxon>Flavobacteriia</taxon>
        <taxon>Flavobacteriales</taxon>
        <taxon>Flavobacteriaceae</taxon>
    </lineage>
</organism>
<evidence type="ECO:0000313" key="7">
    <source>
        <dbReference type="EMBL" id="MCH4554361.1"/>
    </source>
</evidence>
<feature type="domain" description="Nitrite/sulphite reductase 4Fe-4S" evidence="6">
    <location>
        <begin position="2"/>
        <end position="84"/>
    </location>
</feature>
<name>A0ABS9RN46_9FLAO</name>
<feature type="non-terminal residue" evidence="7">
    <location>
        <position position="85"/>
    </location>
</feature>
<comment type="caution">
    <text evidence="7">The sequence shown here is derived from an EMBL/GenBank/DDBJ whole genome shotgun (WGS) entry which is preliminary data.</text>
</comment>
<keyword evidence="2" id="KW-0479">Metal-binding</keyword>
<dbReference type="Gene3D" id="3.30.413.10">
    <property type="entry name" value="Sulfite Reductase Hemoprotein, domain 1"/>
    <property type="match status" value="1"/>
</dbReference>